<gene>
    <name evidence="2" type="ORF">CP97_06140</name>
</gene>
<dbReference type="InterPro" id="IPR013445">
    <property type="entry name" value="CDP_4_6_deHydtase"/>
</dbReference>
<dbReference type="AlphaFoldDB" id="A0A0H4VFW3"/>
<evidence type="ECO:0000259" key="1">
    <source>
        <dbReference type="Pfam" id="PF16363"/>
    </source>
</evidence>
<evidence type="ECO:0000313" key="3">
    <source>
        <dbReference type="Proteomes" id="UP000059113"/>
    </source>
</evidence>
<dbReference type="PATRIC" id="fig|1648404.4.peg.1284"/>
<accession>A0A0H4VFW3</accession>
<dbReference type="Pfam" id="PF16363">
    <property type="entry name" value="GDP_Man_Dehyd"/>
    <property type="match status" value="1"/>
</dbReference>
<dbReference type="KEGG" id="ery:CP97_06140"/>
<feature type="domain" description="NAD(P)-binding" evidence="1">
    <location>
        <begin position="21"/>
        <end position="334"/>
    </location>
</feature>
<protein>
    <recommendedName>
        <fullName evidence="1">NAD(P)-binding domain-containing protein</fullName>
    </recommendedName>
</protein>
<dbReference type="InterPro" id="IPR036291">
    <property type="entry name" value="NAD(P)-bd_dom_sf"/>
</dbReference>
<sequence length="379" mass="41256">MSEGYDLDRQLRHIFAGAKVLVTGHTGFKGGWLALWLHMLGADVRGVALPPDPDRSLFASLDLENLVEHRVADIRDEAQYAAATEGFAADLVIHMAAQSLVRPSYEDPLGTFGTNVMGTATVLEQVRRNPSARGVIVVSSDKCYENNEWHWPYREVDPMGGADPYSASKGCTELVASSYRRSFFSSANGCQLASVRAGNVFGGGDWSQDRLVPDIVRANLAGTPVIIRNPASVRPWQHVLEPLSGYLELGARLLGAEAGEFAEGWNFGPSADAFVQVKDLARGMQNAWGDDAAAIEFGQSADDPHEATMLTLDSSKARKLLAWSPRLTTDQAIDLTASWYRAFTQSGTDMRQFTLRQIETYAGSQKTEAPSQEGNIICA</sequence>
<dbReference type="STRING" id="1648404.CP97_06140"/>
<proteinExistence type="predicted"/>
<dbReference type="InterPro" id="IPR016040">
    <property type="entry name" value="NAD(P)-bd_dom"/>
</dbReference>
<name>A0A0H4VFW3_9SPHN</name>
<evidence type="ECO:0000313" key="2">
    <source>
        <dbReference type="EMBL" id="AKQ41691.1"/>
    </source>
</evidence>
<dbReference type="PANTHER" id="PTHR43000">
    <property type="entry name" value="DTDP-D-GLUCOSE 4,6-DEHYDRATASE-RELATED"/>
    <property type="match status" value="1"/>
</dbReference>
<dbReference type="Gene3D" id="3.90.25.10">
    <property type="entry name" value="UDP-galactose 4-epimerase, domain 1"/>
    <property type="match status" value="1"/>
</dbReference>
<dbReference type="RefSeq" id="WP_048885208.1">
    <property type="nucleotide sequence ID" value="NZ_CP011310.1"/>
</dbReference>
<dbReference type="SUPFAM" id="SSF51735">
    <property type="entry name" value="NAD(P)-binding Rossmann-fold domains"/>
    <property type="match status" value="1"/>
</dbReference>
<keyword evidence="3" id="KW-1185">Reference proteome</keyword>
<reference evidence="2 3" key="1">
    <citation type="journal article" date="2015" name="Int. J. Syst. Evol. Microbiol.">
        <title>Erythrobacter atlanticus sp. nov., a bacterium from ocean sediment able to degrade polycyclic aromatic hydrocarbons.</title>
        <authorList>
            <person name="Zhuang L."/>
            <person name="Liu Y."/>
            <person name="Wang L."/>
            <person name="Wang W."/>
            <person name="Shao Z."/>
        </authorList>
    </citation>
    <scope>NUCLEOTIDE SEQUENCE [LARGE SCALE GENOMIC DNA]</scope>
    <source>
        <strain evidence="3">s21-N3</strain>
    </source>
</reference>
<reference evidence="3" key="2">
    <citation type="submission" date="2015-04" db="EMBL/GenBank/DDBJ databases">
        <title>The complete genome sequence of Erythrobacter sp. s21-N3.</title>
        <authorList>
            <person name="Zhuang L."/>
            <person name="Liu Y."/>
            <person name="Shao Z."/>
        </authorList>
    </citation>
    <scope>NUCLEOTIDE SEQUENCE [LARGE SCALE GENOMIC DNA]</scope>
    <source>
        <strain evidence="3">s21-N3</strain>
    </source>
</reference>
<organism evidence="2 3">
    <name type="scientific">Aurantiacibacter atlanticus</name>
    <dbReference type="NCBI Taxonomy" id="1648404"/>
    <lineage>
        <taxon>Bacteria</taxon>
        <taxon>Pseudomonadati</taxon>
        <taxon>Pseudomonadota</taxon>
        <taxon>Alphaproteobacteria</taxon>
        <taxon>Sphingomonadales</taxon>
        <taxon>Erythrobacteraceae</taxon>
        <taxon>Aurantiacibacter</taxon>
    </lineage>
</organism>
<dbReference type="NCBIfam" id="TIGR02622">
    <property type="entry name" value="CDP_4_6_dhtase"/>
    <property type="match status" value="1"/>
</dbReference>
<dbReference type="Proteomes" id="UP000059113">
    <property type="component" value="Chromosome"/>
</dbReference>
<dbReference type="EMBL" id="CP011310">
    <property type="protein sequence ID" value="AKQ41691.1"/>
    <property type="molecule type" value="Genomic_DNA"/>
</dbReference>
<dbReference type="Gene3D" id="3.40.50.720">
    <property type="entry name" value="NAD(P)-binding Rossmann-like Domain"/>
    <property type="match status" value="1"/>
</dbReference>